<organism evidence="1 2">
    <name type="scientific">Melia azedarach</name>
    <name type="common">Chinaberry tree</name>
    <dbReference type="NCBI Taxonomy" id="155640"/>
    <lineage>
        <taxon>Eukaryota</taxon>
        <taxon>Viridiplantae</taxon>
        <taxon>Streptophyta</taxon>
        <taxon>Embryophyta</taxon>
        <taxon>Tracheophyta</taxon>
        <taxon>Spermatophyta</taxon>
        <taxon>Magnoliopsida</taxon>
        <taxon>eudicotyledons</taxon>
        <taxon>Gunneridae</taxon>
        <taxon>Pentapetalae</taxon>
        <taxon>rosids</taxon>
        <taxon>malvids</taxon>
        <taxon>Sapindales</taxon>
        <taxon>Meliaceae</taxon>
        <taxon>Melia</taxon>
    </lineage>
</organism>
<accession>A0ACC1YSX4</accession>
<keyword evidence="1" id="KW-0378">Hydrolase</keyword>
<comment type="caution">
    <text evidence="1">The sequence shown here is derived from an EMBL/GenBank/DDBJ whole genome shotgun (WGS) entry which is preliminary data.</text>
</comment>
<keyword evidence="2" id="KW-1185">Reference proteome</keyword>
<gene>
    <name evidence="1" type="ORF">OWV82_005299</name>
</gene>
<dbReference type="Proteomes" id="UP001164539">
    <property type="component" value="Chromosome 2"/>
</dbReference>
<reference evidence="1 2" key="1">
    <citation type="journal article" date="2023" name="Science">
        <title>Complex scaffold remodeling in plant triterpene biosynthesis.</title>
        <authorList>
            <person name="De La Pena R."/>
            <person name="Hodgson H."/>
            <person name="Liu J.C."/>
            <person name="Stephenson M.J."/>
            <person name="Martin A.C."/>
            <person name="Owen C."/>
            <person name="Harkess A."/>
            <person name="Leebens-Mack J."/>
            <person name="Jimenez L.E."/>
            <person name="Osbourn A."/>
            <person name="Sattely E.S."/>
        </authorList>
    </citation>
    <scope>NUCLEOTIDE SEQUENCE [LARGE SCALE GENOMIC DNA]</scope>
    <source>
        <strain evidence="2">cv. JPN11</strain>
        <tissue evidence="1">Leaf</tissue>
    </source>
</reference>
<dbReference type="EMBL" id="CM051395">
    <property type="protein sequence ID" value="KAJ4726618.1"/>
    <property type="molecule type" value="Genomic_DNA"/>
</dbReference>
<sequence>MLEPREADVPVLFLVLVVLPLVAYVLLGKWSEVSKKRERINLLAQLAAEEALRAEAITTCSVTPIVPTPKSEFHLFSSKNEFLHASTSNEFHVSTSKTGFHACARCFAPATTRCSRCKSVRYCSGKCQIVHWRQVHKHECQLLEQTSSSSSPMSASIEDSLLLNESLNSQLSGYNKLPGTERAPLDDIIHPPTSISTSATMDCCTLESSQTCVLERRTADKRVYRKSNRELLRREDATVFDAHDETSNRLSCSTDSTSFSNFPSKEVSLKHKLRTSASVSAEEIERNHNFNCSNSCSYDQGTTGSTTLESRGYQNQHENIFEPRNSEKYGTYAPENGREFTSNGGNFIKGENEFIDESRELNGYCEIKATNGSVKARNAMNPLGPKICKSAKSCMKVVGEQSCSEKERKGLIPDESRVASVRDTIPAQGSNGVRRMGIMKMMGLRKSTKFGQGVSELWHDQHRKIKMLFPYEEFVVLFHYDVLDISPRGLLNCGNSCYANAVLQCLTCTKPLVIYLLRRSHSSACCRTDWCLMCELEQHVMMLRESGGPLSPGRILSHMQSISCQIGDGSQEDAHEFLRLLVASMQSICLERHGGENKVDPRLQETTFIQHTFGGRLWSKVKCLRCYHESERYENIMDLTLEIFGWVESLEDALTQFTTPEDLDGENMYKCMRCAAYVRARKQLSIHEAPNILTIVLKRFQEGRYGKINKCITFPELLDMVPFMTGTGDSPPLYMLYGVVVHLDTQNASFSGHYVSYVKDMQGTWFRVDDVEVHPVPMSQVMSEGAYILFYMRSFPRPQRSLSGKAMQQEVPASARHSMPKTQKPSRQGQSNPSSRFAASEFVNGVTDDTSNGIHRQGAPKNMLPVFERYPEPASMEFSDATSSDWSIFTSSDEASFTTESARDSFSTVDYADGCNVDPFYNVYSPKSASHNTVCCRTFSSSKPQTRFISSVKGYVLNSYLSTQSLTRSRGEKLRQVSNSSTELLSDSNCQNFVNYGSN</sequence>
<evidence type="ECO:0000313" key="1">
    <source>
        <dbReference type="EMBL" id="KAJ4726618.1"/>
    </source>
</evidence>
<evidence type="ECO:0000313" key="2">
    <source>
        <dbReference type="Proteomes" id="UP001164539"/>
    </source>
</evidence>
<name>A0ACC1YSX4_MELAZ</name>
<proteinExistence type="predicted"/>
<protein>
    <submittedName>
        <fullName evidence="1">Ubiquitin carboxyl-terminal hydrolase</fullName>
    </submittedName>
</protein>